<feature type="compositionally biased region" description="Low complexity" evidence="1">
    <location>
        <begin position="1"/>
        <end position="24"/>
    </location>
</feature>
<feature type="compositionally biased region" description="Pro residues" evidence="1">
    <location>
        <begin position="96"/>
        <end position="106"/>
    </location>
</feature>
<name>A0A165J290_EXIGL</name>
<evidence type="ECO:0000313" key="2">
    <source>
        <dbReference type="EMBL" id="KZV94222.1"/>
    </source>
</evidence>
<evidence type="ECO:0000313" key="3">
    <source>
        <dbReference type="Proteomes" id="UP000077266"/>
    </source>
</evidence>
<feature type="compositionally biased region" description="Polar residues" evidence="1">
    <location>
        <begin position="38"/>
        <end position="47"/>
    </location>
</feature>
<dbReference type="Proteomes" id="UP000077266">
    <property type="component" value="Unassembled WGS sequence"/>
</dbReference>
<feature type="compositionally biased region" description="Pro residues" evidence="1">
    <location>
        <begin position="49"/>
        <end position="61"/>
    </location>
</feature>
<feature type="compositionally biased region" description="Polar residues" evidence="1">
    <location>
        <begin position="122"/>
        <end position="134"/>
    </location>
</feature>
<protein>
    <submittedName>
        <fullName evidence="2">Uncharacterized protein</fullName>
    </submittedName>
</protein>
<keyword evidence="3" id="KW-1185">Reference proteome</keyword>
<gene>
    <name evidence="2" type="ORF">EXIGLDRAFT_522218</name>
</gene>
<proteinExistence type="predicted"/>
<dbReference type="InParanoid" id="A0A165J290"/>
<evidence type="ECO:0000256" key="1">
    <source>
        <dbReference type="SAM" id="MobiDB-lite"/>
    </source>
</evidence>
<sequence length="134" mass="14048">MSPPARSSAGPTSPTSPTAGGRSPRNFMSLATYAFTRRGSSVTSSADSPPRPVSGPPPPVPQITQYVSPYNYHRPVTYPHSDASTSLGPPVDERPPNIPQPPPVPLSPARAAPRVLRVYNPDSRSAVSSNYSGG</sequence>
<dbReference type="EMBL" id="KV425976">
    <property type="protein sequence ID" value="KZV94222.1"/>
    <property type="molecule type" value="Genomic_DNA"/>
</dbReference>
<reference evidence="2 3" key="1">
    <citation type="journal article" date="2016" name="Mol. Biol. Evol.">
        <title>Comparative Genomics of Early-Diverging Mushroom-Forming Fungi Provides Insights into the Origins of Lignocellulose Decay Capabilities.</title>
        <authorList>
            <person name="Nagy L.G."/>
            <person name="Riley R."/>
            <person name="Tritt A."/>
            <person name="Adam C."/>
            <person name="Daum C."/>
            <person name="Floudas D."/>
            <person name="Sun H."/>
            <person name="Yadav J.S."/>
            <person name="Pangilinan J."/>
            <person name="Larsson K.H."/>
            <person name="Matsuura K."/>
            <person name="Barry K."/>
            <person name="Labutti K."/>
            <person name="Kuo R."/>
            <person name="Ohm R.A."/>
            <person name="Bhattacharya S.S."/>
            <person name="Shirouzu T."/>
            <person name="Yoshinaga Y."/>
            <person name="Martin F.M."/>
            <person name="Grigoriev I.V."/>
            <person name="Hibbett D.S."/>
        </authorList>
    </citation>
    <scope>NUCLEOTIDE SEQUENCE [LARGE SCALE GENOMIC DNA]</scope>
    <source>
        <strain evidence="2 3">HHB12029</strain>
    </source>
</reference>
<organism evidence="2 3">
    <name type="scientific">Exidia glandulosa HHB12029</name>
    <dbReference type="NCBI Taxonomy" id="1314781"/>
    <lineage>
        <taxon>Eukaryota</taxon>
        <taxon>Fungi</taxon>
        <taxon>Dikarya</taxon>
        <taxon>Basidiomycota</taxon>
        <taxon>Agaricomycotina</taxon>
        <taxon>Agaricomycetes</taxon>
        <taxon>Auriculariales</taxon>
        <taxon>Exidiaceae</taxon>
        <taxon>Exidia</taxon>
    </lineage>
</organism>
<accession>A0A165J290</accession>
<dbReference type="AlphaFoldDB" id="A0A165J290"/>
<feature type="region of interest" description="Disordered" evidence="1">
    <location>
        <begin position="1"/>
        <end position="134"/>
    </location>
</feature>